<protein>
    <submittedName>
        <fullName evidence="5">Glycogen debranching protein GlgX</fullName>
    </submittedName>
</protein>
<dbReference type="InterPro" id="IPR044505">
    <property type="entry name" value="GlgX_Isoamylase_N_E_set"/>
</dbReference>
<proteinExistence type="inferred from homology"/>
<dbReference type="Pfam" id="PF00128">
    <property type="entry name" value="Alpha-amylase"/>
    <property type="match status" value="1"/>
</dbReference>
<comment type="caution">
    <text evidence="5">The sequence shown here is derived from an EMBL/GenBank/DDBJ whole genome shotgun (WGS) entry which is preliminary data.</text>
</comment>
<evidence type="ECO:0000259" key="4">
    <source>
        <dbReference type="SMART" id="SM00642"/>
    </source>
</evidence>
<accession>A0ABS9W077</accession>
<dbReference type="SUPFAM" id="SSF51445">
    <property type="entry name" value="(Trans)glycosidases"/>
    <property type="match status" value="1"/>
</dbReference>
<evidence type="ECO:0000313" key="6">
    <source>
        <dbReference type="Proteomes" id="UP001201985"/>
    </source>
</evidence>
<dbReference type="RefSeq" id="WP_120008269.1">
    <property type="nucleotide sequence ID" value="NZ_JALBUU010000004.1"/>
</dbReference>
<dbReference type="Gene3D" id="2.60.40.10">
    <property type="entry name" value="Immunoglobulins"/>
    <property type="match status" value="1"/>
</dbReference>
<dbReference type="InterPro" id="IPR017853">
    <property type="entry name" value="GH"/>
</dbReference>
<keyword evidence="6" id="KW-1185">Reference proteome</keyword>
<dbReference type="EMBL" id="JALBUU010000004">
    <property type="protein sequence ID" value="MCI0752697.1"/>
    <property type="molecule type" value="Genomic_DNA"/>
</dbReference>
<evidence type="ECO:0000313" key="5">
    <source>
        <dbReference type="EMBL" id="MCI0752697.1"/>
    </source>
</evidence>
<reference evidence="5 6" key="1">
    <citation type="submission" date="2022-03" db="EMBL/GenBank/DDBJ databases">
        <title>Complete genome analysis of Roseomonas KG 17.1 : a prolific producer of plant growth promoters.</title>
        <authorList>
            <person name="Saadouli I."/>
            <person name="Najjari A."/>
            <person name="Mosbah A."/>
            <person name="Ouzari H.I."/>
        </authorList>
    </citation>
    <scope>NUCLEOTIDE SEQUENCE [LARGE SCALE GENOMIC DNA]</scope>
    <source>
        <strain evidence="5 6">KG17-1</strain>
    </source>
</reference>
<dbReference type="Pfam" id="PF21331">
    <property type="entry name" value="Isoamylase_C"/>
    <property type="match status" value="1"/>
</dbReference>
<sequence>MPPAINQSRITEGRANPLGATWTGLGVNFALFSANATKVELCLFDNSGETELERIELPEYTNEVFHGFLPDARPGTVYAYRVHGPYEPEQGHRFNPNKLVLDPYALSHVGEFKWDHALFGYTIGHKDEDLSFDERDSAAFMPKCRVVDPAFTWGNDRRPRIPWERTIVYETHVKGVTKRHPLVPEDARGTYAGLANHEVIKHIKSLGVTAVELLPIHFFVNDDYLLDKGLVNYWGYNSIGFFGPARRYARNQDFAFAEFKEMVARLHDAGLEVIMDVVYNHTAEGNERGATLSFKGIDNASYYRLLPDQKRYYINDTGTGNTVNLSHPRVLQMVTDSLRYWVNEMHVDGFRFDLGTILAREPHGFDEQSAFLKACNQDPVLADVKLIAEPWDIGPGGYQVGNFAPGWAEWNDKFRDTVRGFWVGEEGKAADLGNRLSGSADLFNHHGRRPWASVNFLAAHDGFTLNDLVSYNEKHNEANGEENRDGHSHNLSFNYGVEGPTDDPEINAVRERQIRNMLGTLYLSQGTPMLLAGDEFGRSQDGNNNAYCQDNEISWLNWDWQDKGDRLVAFTRRLADLRNRFPVLRRGRFLSGEFHEASEVKGLSWYKPSGEEMEAADWEDPNTRCFARMLDGRAQESGIRRPGHDATLLLILNAYHEAVEFTLPECPDGRGWVRLLDTNLAEQEDEDEPEFRIGDSYTVTGRSLLLFTLKRQRGKRG</sequence>
<gene>
    <name evidence="5" type="primary">glgX</name>
    <name evidence="5" type="ORF">MON41_02815</name>
</gene>
<evidence type="ECO:0000256" key="2">
    <source>
        <dbReference type="ARBA" id="ARBA00022801"/>
    </source>
</evidence>
<dbReference type="SUPFAM" id="SSF51011">
    <property type="entry name" value="Glycosyl hydrolase domain"/>
    <property type="match status" value="1"/>
</dbReference>
<dbReference type="Gene3D" id="3.20.20.80">
    <property type="entry name" value="Glycosidases"/>
    <property type="match status" value="1"/>
</dbReference>
<dbReference type="SMART" id="SM00642">
    <property type="entry name" value="Aamy"/>
    <property type="match status" value="1"/>
</dbReference>
<dbReference type="InterPro" id="IPR013780">
    <property type="entry name" value="Glyco_hydro_b"/>
</dbReference>
<evidence type="ECO:0000256" key="3">
    <source>
        <dbReference type="ARBA" id="ARBA00023295"/>
    </source>
</evidence>
<dbReference type="CDD" id="cd02856">
    <property type="entry name" value="E_set_GDE_Isoamylase_N"/>
    <property type="match status" value="1"/>
</dbReference>
<dbReference type="InterPro" id="IPR014756">
    <property type="entry name" value="Ig_E-set"/>
</dbReference>
<keyword evidence="3" id="KW-0326">Glycosidase</keyword>
<dbReference type="NCBIfam" id="TIGR02100">
    <property type="entry name" value="glgX_debranch"/>
    <property type="match status" value="1"/>
</dbReference>
<dbReference type="InterPro" id="IPR004193">
    <property type="entry name" value="Glyco_hydro_13_N"/>
</dbReference>
<dbReference type="Gene3D" id="2.60.40.1180">
    <property type="entry name" value="Golgi alpha-mannosidase II"/>
    <property type="match status" value="1"/>
</dbReference>
<dbReference type="PANTHER" id="PTHR43002">
    <property type="entry name" value="GLYCOGEN DEBRANCHING ENZYME"/>
    <property type="match status" value="1"/>
</dbReference>
<keyword evidence="2" id="KW-0378">Hydrolase</keyword>
<dbReference type="SUPFAM" id="SSF81296">
    <property type="entry name" value="E set domains"/>
    <property type="match status" value="1"/>
</dbReference>
<dbReference type="CDD" id="cd11326">
    <property type="entry name" value="AmyAc_Glg_debranch"/>
    <property type="match status" value="1"/>
</dbReference>
<dbReference type="InterPro" id="IPR011837">
    <property type="entry name" value="Glycogen_debranch_GlgX"/>
</dbReference>
<dbReference type="InterPro" id="IPR013783">
    <property type="entry name" value="Ig-like_fold"/>
</dbReference>
<comment type="similarity">
    <text evidence="1">Belongs to the glycosyl hydrolase 13 family.</text>
</comment>
<dbReference type="Proteomes" id="UP001201985">
    <property type="component" value="Unassembled WGS sequence"/>
</dbReference>
<feature type="domain" description="Glycosyl hydrolase family 13 catalytic" evidence="4">
    <location>
        <begin position="166"/>
        <end position="578"/>
    </location>
</feature>
<name>A0ABS9W077_9PROT</name>
<dbReference type="InterPro" id="IPR048644">
    <property type="entry name" value="Isoamylase_C"/>
</dbReference>
<dbReference type="InterPro" id="IPR006047">
    <property type="entry name" value="GH13_cat_dom"/>
</dbReference>
<evidence type="ECO:0000256" key="1">
    <source>
        <dbReference type="ARBA" id="ARBA00008061"/>
    </source>
</evidence>
<dbReference type="Pfam" id="PF02922">
    <property type="entry name" value="CBM_48"/>
    <property type="match status" value="1"/>
</dbReference>
<organism evidence="5 6">
    <name type="scientific">Teichococcus vastitatis</name>
    <dbReference type="NCBI Taxonomy" id="2307076"/>
    <lineage>
        <taxon>Bacteria</taxon>
        <taxon>Pseudomonadati</taxon>
        <taxon>Pseudomonadota</taxon>
        <taxon>Alphaproteobacteria</taxon>
        <taxon>Acetobacterales</taxon>
        <taxon>Roseomonadaceae</taxon>
        <taxon>Roseomonas</taxon>
    </lineage>
</organism>